<dbReference type="EMBL" id="MU006025">
    <property type="protein sequence ID" value="KAF2857854.1"/>
    <property type="molecule type" value="Genomic_DNA"/>
</dbReference>
<reference evidence="1" key="1">
    <citation type="journal article" date="2020" name="Stud. Mycol.">
        <title>101 Dothideomycetes genomes: a test case for predicting lifestyles and emergence of pathogens.</title>
        <authorList>
            <person name="Haridas S."/>
            <person name="Albert R."/>
            <person name="Binder M."/>
            <person name="Bloem J."/>
            <person name="Labutti K."/>
            <person name="Salamov A."/>
            <person name="Andreopoulos B."/>
            <person name="Baker S."/>
            <person name="Barry K."/>
            <person name="Bills G."/>
            <person name="Bluhm B."/>
            <person name="Cannon C."/>
            <person name="Castanera R."/>
            <person name="Culley D."/>
            <person name="Daum C."/>
            <person name="Ezra D."/>
            <person name="Gonzalez J."/>
            <person name="Henrissat B."/>
            <person name="Kuo A."/>
            <person name="Liang C."/>
            <person name="Lipzen A."/>
            <person name="Lutzoni F."/>
            <person name="Magnuson J."/>
            <person name="Mondo S."/>
            <person name="Nolan M."/>
            <person name="Ohm R."/>
            <person name="Pangilinan J."/>
            <person name="Park H.-J."/>
            <person name="Ramirez L."/>
            <person name="Alfaro M."/>
            <person name="Sun H."/>
            <person name="Tritt A."/>
            <person name="Yoshinaga Y."/>
            <person name="Zwiers L.-H."/>
            <person name="Turgeon B."/>
            <person name="Goodwin S."/>
            <person name="Spatafora J."/>
            <person name="Crous P."/>
            <person name="Grigoriev I."/>
        </authorList>
    </citation>
    <scope>NUCLEOTIDE SEQUENCE</scope>
    <source>
        <strain evidence="1">CBS 480.64</strain>
    </source>
</reference>
<dbReference type="AlphaFoldDB" id="A0A6A7BRK7"/>
<accession>A0A6A7BRK7</accession>
<protein>
    <submittedName>
        <fullName evidence="1">Uncharacterized protein</fullName>
    </submittedName>
</protein>
<evidence type="ECO:0000313" key="1">
    <source>
        <dbReference type="EMBL" id="KAF2857854.1"/>
    </source>
</evidence>
<keyword evidence="2" id="KW-1185">Reference proteome</keyword>
<organism evidence="1 2">
    <name type="scientific">Piedraia hortae CBS 480.64</name>
    <dbReference type="NCBI Taxonomy" id="1314780"/>
    <lineage>
        <taxon>Eukaryota</taxon>
        <taxon>Fungi</taxon>
        <taxon>Dikarya</taxon>
        <taxon>Ascomycota</taxon>
        <taxon>Pezizomycotina</taxon>
        <taxon>Dothideomycetes</taxon>
        <taxon>Dothideomycetidae</taxon>
        <taxon>Capnodiales</taxon>
        <taxon>Piedraiaceae</taxon>
        <taxon>Piedraia</taxon>
    </lineage>
</organism>
<dbReference type="Proteomes" id="UP000799421">
    <property type="component" value="Unassembled WGS sequence"/>
</dbReference>
<proteinExistence type="predicted"/>
<name>A0A6A7BRK7_9PEZI</name>
<gene>
    <name evidence="1" type="ORF">K470DRAFT_152391</name>
</gene>
<sequence length="172" mass="19012">MATSTHQITVSVPCPSQSVSWRASIAAVYPAMTSPQLAAFTKALVTYVHQADVGHAELTDQLQYLVHEHDGVARYHARRDARPIACWQYHFVHLLLLPPPLLSPSFPSPSLPNATNPTIELFRQSSLFLKILVLASDLSLELQWYVVGRDSTIFNSVVQVAAERCAGDDLHP</sequence>
<evidence type="ECO:0000313" key="2">
    <source>
        <dbReference type="Proteomes" id="UP000799421"/>
    </source>
</evidence>